<dbReference type="Proteomes" id="UP000000998">
    <property type="component" value="Plasmid pMAQU01"/>
</dbReference>
<dbReference type="EMBL" id="CP000515">
    <property type="protein sequence ID" value="ABM21167.1"/>
    <property type="molecule type" value="Genomic_DNA"/>
</dbReference>
<name>A1U848_MARN8</name>
<dbReference type="RefSeq" id="WP_011783186.1">
    <property type="nucleotide sequence ID" value="NC_008738.1"/>
</dbReference>
<dbReference type="AlphaFoldDB" id="A1U848"/>
<organism evidence="2 3">
    <name type="scientific">Marinobacter nauticus (strain ATCC 700491 / DSM 11845 / VT8)</name>
    <name type="common">Marinobacter aquaeolei</name>
    <dbReference type="NCBI Taxonomy" id="351348"/>
    <lineage>
        <taxon>Bacteria</taxon>
        <taxon>Pseudomonadati</taxon>
        <taxon>Pseudomonadota</taxon>
        <taxon>Gammaproteobacteria</taxon>
        <taxon>Pseudomonadales</taxon>
        <taxon>Marinobacteraceae</taxon>
        <taxon>Marinobacter</taxon>
    </lineage>
</organism>
<reference evidence="3" key="1">
    <citation type="journal article" date="2011" name="Appl. Environ. Microbiol.">
        <title>Genomic potential of Marinobacter aquaeolei, a biogeochemical 'opportunitroph'.</title>
        <authorList>
            <person name="Singer E."/>
            <person name="Webb E.A."/>
            <person name="Nelson W.C."/>
            <person name="Heidelberg J.F."/>
            <person name="Ivanova N."/>
            <person name="Pati A."/>
            <person name="Edwards K.J."/>
        </authorList>
    </citation>
    <scope>NUCLEOTIDE SEQUENCE [LARGE SCALE GENOMIC DNA]</scope>
    <source>
        <strain evidence="3">ATCC 700491 / DSM 11845 / VT8</strain>
    </source>
</reference>
<dbReference type="HOGENOM" id="CLU_2451093_0_0_6"/>
<proteinExistence type="predicted"/>
<protein>
    <submittedName>
        <fullName evidence="2">Uncharacterized protein</fullName>
    </submittedName>
</protein>
<accession>A1U848</accession>
<geneLocation type="plasmid" evidence="2 3">
    <name>pMAQU01</name>
</geneLocation>
<gene>
    <name evidence="2" type="ordered locus">Maqu_4316</name>
</gene>
<feature type="region of interest" description="Disordered" evidence="1">
    <location>
        <begin position="68"/>
        <end position="89"/>
    </location>
</feature>
<evidence type="ECO:0000313" key="2">
    <source>
        <dbReference type="EMBL" id="ABM21167.1"/>
    </source>
</evidence>
<dbReference type="KEGG" id="maq:Maqu_4316"/>
<keyword evidence="2" id="KW-0614">Plasmid</keyword>
<sequence>MPAIVTIHATPRKPLNELHPLDRQVPEQTVIQINAAVPSRHLANAALDIYHDQIAIRQPEDFDLEAQHNGTPITPCDEETRYQNAGKPI</sequence>
<evidence type="ECO:0000313" key="3">
    <source>
        <dbReference type="Proteomes" id="UP000000998"/>
    </source>
</evidence>
<evidence type="ECO:0000256" key="1">
    <source>
        <dbReference type="SAM" id="MobiDB-lite"/>
    </source>
</evidence>